<evidence type="ECO:0000256" key="3">
    <source>
        <dbReference type="ARBA" id="ARBA00022618"/>
    </source>
</evidence>
<evidence type="ECO:0000313" key="11">
    <source>
        <dbReference type="Proteomes" id="UP000053326"/>
    </source>
</evidence>
<dbReference type="Proteomes" id="UP000053326">
    <property type="component" value="Unassembled WGS sequence"/>
</dbReference>
<dbReference type="Gene3D" id="3.10.20.310">
    <property type="entry name" value="membrane protein fhac"/>
    <property type="match status" value="1"/>
</dbReference>
<dbReference type="PANTHER" id="PTHR37820">
    <property type="entry name" value="CELL DIVISION PROTEIN DIVIB"/>
    <property type="match status" value="1"/>
</dbReference>
<reference evidence="11" key="1">
    <citation type="journal article" date="2015" name="MBio">
        <title>Genome-Resolved Metagenomic Analysis Reveals Roles for Candidate Phyla and Other Microbial Community Members in Biogeochemical Transformations in Oil Reservoirs.</title>
        <authorList>
            <person name="Hu P."/>
            <person name="Tom L."/>
            <person name="Singh A."/>
            <person name="Thomas B.C."/>
            <person name="Baker B.J."/>
            <person name="Piceno Y.M."/>
            <person name="Andersen G.L."/>
            <person name="Banfield J.F."/>
        </authorList>
    </citation>
    <scope>NUCLEOTIDE SEQUENCE [LARGE SCALE GENOMIC DNA]</scope>
</reference>
<evidence type="ECO:0000256" key="2">
    <source>
        <dbReference type="ARBA" id="ARBA00022475"/>
    </source>
</evidence>
<keyword evidence="6 8" id="KW-0472">Membrane</keyword>
<evidence type="ECO:0000256" key="5">
    <source>
        <dbReference type="ARBA" id="ARBA00022989"/>
    </source>
</evidence>
<dbReference type="InterPro" id="IPR034746">
    <property type="entry name" value="POTRA"/>
</dbReference>
<feature type="transmembrane region" description="Helical" evidence="8">
    <location>
        <begin position="20"/>
        <end position="40"/>
    </location>
</feature>
<evidence type="ECO:0000259" key="9">
    <source>
        <dbReference type="PROSITE" id="PS51779"/>
    </source>
</evidence>
<dbReference type="InterPro" id="IPR013685">
    <property type="entry name" value="POTRA_FtsQ_type"/>
</dbReference>
<evidence type="ECO:0000313" key="10">
    <source>
        <dbReference type="EMBL" id="KUK37022.1"/>
    </source>
</evidence>
<evidence type="ECO:0000256" key="7">
    <source>
        <dbReference type="ARBA" id="ARBA00023306"/>
    </source>
</evidence>
<organism evidence="10 11">
    <name type="scientific">Thermacetogenium phaeum</name>
    <dbReference type="NCBI Taxonomy" id="85874"/>
    <lineage>
        <taxon>Bacteria</taxon>
        <taxon>Bacillati</taxon>
        <taxon>Bacillota</taxon>
        <taxon>Clostridia</taxon>
        <taxon>Thermoanaerobacterales</taxon>
        <taxon>Thermoanaerobacteraceae</taxon>
        <taxon>Thermacetogenium</taxon>
    </lineage>
</organism>
<keyword evidence="2" id="KW-1003">Cell membrane</keyword>
<proteinExistence type="predicted"/>
<keyword evidence="3" id="KW-0132">Cell division</keyword>
<evidence type="ECO:0000256" key="1">
    <source>
        <dbReference type="ARBA" id="ARBA00004370"/>
    </source>
</evidence>
<keyword evidence="7" id="KW-0131">Cell cycle</keyword>
<keyword evidence="4 8" id="KW-0812">Transmembrane</keyword>
<evidence type="ECO:0000256" key="6">
    <source>
        <dbReference type="ARBA" id="ARBA00023136"/>
    </source>
</evidence>
<evidence type="ECO:0000256" key="8">
    <source>
        <dbReference type="SAM" id="Phobius"/>
    </source>
</evidence>
<keyword evidence="5 8" id="KW-1133">Transmembrane helix</keyword>
<dbReference type="GO" id="GO:0051301">
    <property type="term" value="P:cell division"/>
    <property type="evidence" value="ECO:0007669"/>
    <property type="project" value="UniProtKB-KW"/>
</dbReference>
<comment type="caution">
    <text evidence="10">The sequence shown here is derived from an EMBL/GenBank/DDBJ whole genome shotgun (WGS) entry which is preliminary data.</text>
</comment>
<dbReference type="InterPro" id="IPR005548">
    <property type="entry name" value="Cell_div_FtsQ/DivIB_C"/>
</dbReference>
<evidence type="ECO:0000256" key="4">
    <source>
        <dbReference type="ARBA" id="ARBA00022692"/>
    </source>
</evidence>
<dbReference type="InterPro" id="IPR050487">
    <property type="entry name" value="FtsQ_DivIB"/>
</dbReference>
<feature type="domain" description="POTRA" evidence="9">
    <location>
        <begin position="46"/>
        <end position="114"/>
    </location>
</feature>
<dbReference type="PROSITE" id="PS51779">
    <property type="entry name" value="POTRA"/>
    <property type="match status" value="1"/>
</dbReference>
<sequence>MVDGVEPRRKAGKRFARRKFFRLVKNVSVLSLCVLSLYYFSQSQFFALKRIDVRGLAKQNRDEVVRVSGLTLGMNYFRLDIQQAEERLRSLPLIEQVEVRKSFPNAVIIDIKEREPHALLCVNGGFWVIDRKGYCLERLSGTRGLPVITGLVPDSLTPGQRVSRKQLLQAVLAALDGEVQYYLSEINMNSEDNLIAYSRGGVPILLGTAERLPDKLRLSVSFIKTMGEAEKIDYIDIRAVEAPAVKYHDSEFKDGEKIFSVS</sequence>
<dbReference type="Pfam" id="PF03799">
    <property type="entry name" value="FtsQ_DivIB_C"/>
    <property type="match status" value="1"/>
</dbReference>
<comment type="subcellular location">
    <subcellularLocation>
        <location evidence="1">Membrane</location>
    </subcellularLocation>
</comment>
<dbReference type="GO" id="GO:0005886">
    <property type="term" value="C:plasma membrane"/>
    <property type="evidence" value="ECO:0007669"/>
    <property type="project" value="TreeGrafter"/>
</dbReference>
<gene>
    <name evidence="10" type="ORF">XD66_0264</name>
</gene>
<dbReference type="AlphaFoldDB" id="A0A101FHF0"/>
<dbReference type="Pfam" id="PF08478">
    <property type="entry name" value="POTRA_1"/>
    <property type="match status" value="1"/>
</dbReference>
<accession>A0A101FHF0</accession>
<dbReference type="PANTHER" id="PTHR37820:SF1">
    <property type="entry name" value="CELL DIVISION PROTEIN FTSQ"/>
    <property type="match status" value="1"/>
</dbReference>
<dbReference type="EMBL" id="LGFO01000017">
    <property type="protein sequence ID" value="KUK37022.1"/>
    <property type="molecule type" value="Genomic_DNA"/>
</dbReference>
<name>A0A101FHF0_9THEO</name>
<protein>
    <submittedName>
        <fullName evidence="10">Polypeptide-transport protein FtsQ</fullName>
    </submittedName>
</protein>